<reference evidence="3 4" key="2">
    <citation type="journal article" date="2019" name="G3 (Bethesda)">
        <title>Hybrid Assembly of the Genome of the Entomopathogenic Nematode Steinernema carpocapsae Identifies the X-Chromosome.</title>
        <authorList>
            <person name="Serra L."/>
            <person name="Macchietto M."/>
            <person name="Macias-Munoz A."/>
            <person name="McGill C.J."/>
            <person name="Rodriguez I.M."/>
            <person name="Rodriguez B."/>
            <person name="Murad R."/>
            <person name="Mortazavi A."/>
        </authorList>
    </citation>
    <scope>NUCLEOTIDE SEQUENCE [LARGE SCALE GENOMIC DNA]</scope>
    <source>
        <strain evidence="3 4">ALL</strain>
    </source>
</reference>
<dbReference type="STRING" id="34508.A0A4U5M383"/>
<proteinExistence type="predicted"/>
<evidence type="ECO:0000259" key="2">
    <source>
        <dbReference type="Pfam" id="PF14214"/>
    </source>
</evidence>
<dbReference type="InterPro" id="IPR025476">
    <property type="entry name" value="Helitron_helicase-like"/>
</dbReference>
<name>A0A4U5M383_STECR</name>
<dbReference type="AlphaFoldDB" id="A0A4U5M383"/>
<comment type="caution">
    <text evidence="3">The sequence shown here is derived from an EMBL/GenBank/DDBJ whole genome shotgun (WGS) entry which is preliminary data.</text>
</comment>
<keyword evidence="4" id="KW-1185">Reference proteome</keyword>
<organism evidence="3 4">
    <name type="scientific">Steinernema carpocapsae</name>
    <name type="common">Entomopathogenic nematode</name>
    <dbReference type="NCBI Taxonomy" id="34508"/>
    <lineage>
        <taxon>Eukaryota</taxon>
        <taxon>Metazoa</taxon>
        <taxon>Ecdysozoa</taxon>
        <taxon>Nematoda</taxon>
        <taxon>Chromadorea</taxon>
        <taxon>Rhabditida</taxon>
        <taxon>Tylenchina</taxon>
        <taxon>Panagrolaimomorpha</taxon>
        <taxon>Strongyloidoidea</taxon>
        <taxon>Steinernematidae</taxon>
        <taxon>Steinernema</taxon>
    </lineage>
</organism>
<dbReference type="Pfam" id="PF14214">
    <property type="entry name" value="Helitron_like_N"/>
    <property type="match status" value="1"/>
</dbReference>
<evidence type="ECO:0000313" key="4">
    <source>
        <dbReference type="Proteomes" id="UP000298663"/>
    </source>
</evidence>
<reference evidence="3 4" key="1">
    <citation type="journal article" date="2015" name="Genome Biol.">
        <title>Comparative genomics of Steinernema reveals deeply conserved gene regulatory networks.</title>
        <authorList>
            <person name="Dillman A.R."/>
            <person name="Macchietto M."/>
            <person name="Porter C.F."/>
            <person name="Rogers A."/>
            <person name="Williams B."/>
            <person name="Antoshechkin I."/>
            <person name="Lee M.M."/>
            <person name="Goodwin Z."/>
            <person name="Lu X."/>
            <person name="Lewis E.E."/>
            <person name="Goodrich-Blair H."/>
            <person name="Stock S.P."/>
            <person name="Adams B.J."/>
            <person name="Sternberg P.W."/>
            <person name="Mortazavi A."/>
        </authorList>
    </citation>
    <scope>NUCLEOTIDE SEQUENCE [LARGE SCALE GENOMIC DNA]</scope>
    <source>
        <strain evidence="3 4">ALL</strain>
    </source>
</reference>
<accession>A0A4U5M383</accession>
<gene>
    <name evidence="3" type="ORF">L596_027067</name>
</gene>
<dbReference type="Proteomes" id="UP000298663">
    <property type="component" value="Unassembled WGS sequence"/>
</dbReference>
<evidence type="ECO:0000256" key="1">
    <source>
        <dbReference type="SAM" id="MobiDB-lite"/>
    </source>
</evidence>
<dbReference type="OrthoDB" id="3366231at2759"/>
<dbReference type="PANTHER" id="PTHR10492:SF57">
    <property type="entry name" value="ATP-DEPENDENT DNA HELICASE"/>
    <property type="match status" value="1"/>
</dbReference>
<feature type="domain" description="Helitron helicase-like" evidence="2">
    <location>
        <begin position="337"/>
        <end position="547"/>
    </location>
</feature>
<sequence length="749" mass="85829">MQELLDHNHAAGKLYLQKDRALNTAFAFGTLTTQSETVPGGHPVCKLNGELTLNFSDLLPPAGQTPLFAQAYVVTAATAVDHRLNQAFPNSESMRRKNLDTATGLIKLIEEELRKSHPFASLYKSAYDQWEAAKEEARANNTALPSVQLTLLNNREAKAAHIADPNVHPHRTELPVGVEHVGLVWISATGKPPKFSGIRLAGKEGHIVKIPGHRINSTMFATFFPLLNPKGILGYRWGIPLKGAAINADQATPEEILQNVEDDENNEVQHEDDENNEVQHEDDEVNEVHNEEYDEHEADSQQDDHQVDEMLDREVQGWTARPPKPGPRQFVSQRQFWRYLIHPRGRDMKAEHWLFSHEQLAEYFLIVINNHIERYEMDYRKSVQEQTNLRSCLAADLIAGMEAELGPNATIGKVFMPPNTWPGSRPYMQNKYANLKTIVDQLGGRITCLFIAFRFITFTGNSSWPEIANNLDHRRDESNAWIHNALLVCRVFNAKFNQLMHDVCKLHFLGKGKIVRCSFSYLRFCFSGRGYSIEFQKRGMPHAHILIVLEEGEDTGIPDFVDQYVSAEIPDLPADDNHSLWAEEQRRLHKLVTSHMLHDCGEWCVVGERCSKRFPKPESQFTILPEDNYPMYRRRLPPPEGTVVTDENRNHGNSFLKQKGRVLIPFDNRNVVPYNDALLKKYNCHINIEYVGATKVVEYCFKYVMKGGDRAYIKVTIRKSNLFQKYKTIEKLFRWSSKIGRPRKRSVRF</sequence>
<evidence type="ECO:0000313" key="3">
    <source>
        <dbReference type="EMBL" id="TKR63211.1"/>
    </source>
</evidence>
<dbReference type="PANTHER" id="PTHR10492">
    <property type="match status" value="1"/>
</dbReference>
<feature type="region of interest" description="Disordered" evidence="1">
    <location>
        <begin position="263"/>
        <end position="306"/>
    </location>
</feature>
<protein>
    <recommendedName>
        <fullName evidence="2">Helitron helicase-like domain-containing protein</fullName>
    </recommendedName>
</protein>
<dbReference type="EMBL" id="AZBU02000010">
    <property type="protein sequence ID" value="TKR63211.1"/>
    <property type="molecule type" value="Genomic_DNA"/>
</dbReference>
<feature type="compositionally biased region" description="Acidic residues" evidence="1">
    <location>
        <begin position="263"/>
        <end position="285"/>
    </location>
</feature>